<reference evidence="4" key="1">
    <citation type="submission" date="2024-02" db="UniProtKB">
        <authorList>
            <consortium name="WormBaseParasite"/>
        </authorList>
    </citation>
    <scope>IDENTIFICATION</scope>
</reference>
<keyword evidence="1" id="KW-0862">Zinc</keyword>
<dbReference type="Gene3D" id="1.10.10.10">
    <property type="entry name" value="Winged helix-like DNA-binding domain superfamily/Winged helix DNA-binding domain"/>
    <property type="match status" value="1"/>
</dbReference>
<keyword evidence="3" id="KW-1185">Reference proteome</keyword>
<dbReference type="GO" id="GO:0030915">
    <property type="term" value="C:Smc5-Smc6 complex"/>
    <property type="evidence" value="ECO:0007669"/>
    <property type="project" value="UniProtKB-UniRule"/>
</dbReference>
<evidence type="ECO:0000256" key="1">
    <source>
        <dbReference type="RuleBase" id="RU368018"/>
    </source>
</evidence>
<dbReference type="Pfam" id="PF07574">
    <property type="entry name" value="SMC_Nse1"/>
    <property type="match status" value="1"/>
</dbReference>
<keyword evidence="1" id="KW-0539">Nucleus</keyword>
<dbReference type="GO" id="GO:0008270">
    <property type="term" value="F:zinc ion binding"/>
    <property type="evidence" value="ECO:0007669"/>
    <property type="project" value="UniProtKB-KW"/>
</dbReference>
<sequence length="336" mass="38495">MPAESADKLTKKKSVKVEDYDEPVNFQNVSTELNRAYGEAHKHVFQYILEMHGTVTRKQLWTKFILYYTCYIAKRNPATAQCVVCNEEQLITLAEQLVKKINREIDWMKMQLNTIQSEFDGKLFVCLVNKHPYQGDLLSIAGFTPDEVFLLTKWLAYIFTSVDDEDDENTEDADGFIAKLKLSNMARNLPNPITELRLQALTDKLVQDKWIKEVNGGFDLQPRAIAELENVIRNKFQPACCALCLRVVVKKSLARQCDCKALMHQHCFTAFVKNATDIRPVRCPREVNGCTKVFYQTTQLHNGLQKVNQTVSRRSSRVEEDEAINSDAVESENESS</sequence>
<comment type="subcellular location">
    <subcellularLocation>
        <location evidence="1">Nucleus</location>
    </subcellularLocation>
</comment>
<evidence type="ECO:0000313" key="3">
    <source>
        <dbReference type="Proteomes" id="UP000887575"/>
    </source>
</evidence>
<dbReference type="Proteomes" id="UP000887575">
    <property type="component" value="Unassembled WGS sequence"/>
</dbReference>
<dbReference type="GO" id="GO:0061630">
    <property type="term" value="F:ubiquitin protein ligase activity"/>
    <property type="evidence" value="ECO:0007669"/>
    <property type="project" value="UniProtKB-EC"/>
</dbReference>
<evidence type="ECO:0000313" key="4">
    <source>
        <dbReference type="WBParaSite" id="MBELARI_LOCUS20525"/>
    </source>
</evidence>
<feature type="compositionally biased region" description="Acidic residues" evidence="2">
    <location>
        <begin position="319"/>
        <end position="336"/>
    </location>
</feature>
<keyword evidence="1" id="KW-0479">Metal-binding</keyword>
<dbReference type="AlphaFoldDB" id="A0AAF3F2D8"/>
<dbReference type="GO" id="GO:0000724">
    <property type="term" value="P:double-strand break repair via homologous recombination"/>
    <property type="evidence" value="ECO:0007669"/>
    <property type="project" value="TreeGrafter"/>
</dbReference>
<name>A0AAF3F2D8_9BILA</name>
<protein>
    <recommendedName>
        <fullName evidence="1">Non-structural maintenance of chromosomes element 1 homolog</fullName>
        <ecNumber evidence="1">2.3.2.27</ecNumber>
    </recommendedName>
</protein>
<dbReference type="EC" id="2.3.2.27" evidence="1"/>
<dbReference type="GO" id="GO:0005634">
    <property type="term" value="C:nucleus"/>
    <property type="evidence" value="ECO:0007669"/>
    <property type="project" value="UniProtKB-SubCell"/>
</dbReference>
<dbReference type="PANTHER" id="PTHR20973:SF0">
    <property type="entry name" value="NON-STRUCTURAL MAINTENANCE OF CHROMOSOMES ELEMENT 1 HOMOLOG"/>
    <property type="match status" value="1"/>
</dbReference>
<organism evidence="3 4">
    <name type="scientific">Mesorhabditis belari</name>
    <dbReference type="NCBI Taxonomy" id="2138241"/>
    <lineage>
        <taxon>Eukaryota</taxon>
        <taxon>Metazoa</taxon>
        <taxon>Ecdysozoa</taxon>
        <taxon>Nematoda</taxon>
        <taxon>Chromadorea</taxon>
        <taxon>Rhabditida</taxon>
        <taxon>Rhabditina</taxon>
        <taxon>Rhabditomorpha</taxon>
        <taxon>Rhabditoidea</taxon>
        <taxon>Rhabditidae</taxon>
        <taxon>Mesorhabditinae</taxon>
        <taxon>Mesorhabditis</taxon>
    </lineage>
</organism>
<comment type="catalytic activity">
    <reaction evidence="1">
        <text>S-ubiquitinyl-[E2 ubiquitin-conjugating enzyme]-L-cysteine + [acceptor protein]-L-lysine = [E2 ubiquitin-conjugating enzyme]-L-cysteine + N(6)-ubiquitinyl-[acceptor protein]-L-lysine.</text>
        <dbReference type="EC" id="2.3.2.27"/>
    </reaction>
</comment>
<proteinExistence type="inferred from homology"/>
<dbReference type="InterPro" id="IPR011513">
    <property type="entry name" value="Nse1"/>
</dbReference>
<keyword evidence="1" id="KW-0227">DNA damage</keyword>
<comment type="similarity">
    <text evidence="1">Belongs to the NSE1 family.</text>
</comment>
<keyword evidence="1" id="KW-0863">Zinc-finger</keyword>
<keyword evidence="1" id="KW-0234">DNA repair</keyword>
<keyword evidence="1" id="KW-0833">Ubl conjugation pathway</keyword>
<keyword evidence="1" id="KW-0808">Transferase</keyword>
<comment type="subunit">
    <text evidence="1">Component of the Smc5-Smc6 complex.</text>
</comment>
<keyword evidence="1" id="KW-0233">DNA recombination</keyword>
<dbReference type="WBParaSite" id="MBELARI_LOCUS20525">
    <property type="protein sequence ID" value="MBELARI_LOCUS20525"/>
    <property type="gene ID" value="MBELARI_LOCUS20525"/>
</dbReference>
<accession>A0AAF3F2D8</accession>
<dbReference type="InterPro" id="IPR036388">
    <property type="entry name" value="WH-like_DNA-bd_sf"/>
</dbReference>
<dbReference type="PANTHER" id="PTHR20973">
    <property type="entry name" value="NON-SMC ELEMENT 1-RELATED"/>
    <property type="match status" value="1"/>
</dbReference>
<feature type="region of interest" description="Disordered" evidence="2">
    <location>
        <begin position="311"/>
        <end position="336"/>
    </location>
</feature>
<evidence type="ECO:0000256" key="2">
    <source>
        <dbReference type="SAM" id="MobiDB-lite"/>
    </source>
</evidence>